<feature type="transmembrane region" description="Helical" evidence="9">
    <location>
        <begin position="6"/>
        <end position="24"/>
    </location>
</feature>
<dbReference type="NCBIfam" id="NF005818">
    <property type="entry name" value="PRK07691.1"/>
    <property type="match status" value="1"/>
</dbReference>
<feature type="transmembrane region" description="Helical" evidence="9">
    <location>
        <begin position="133"/>
        <end position="152"/>
    </location>
</feature>
<feature type="transmembrane region" description="Helical" evidence="9">
    <location>
        <begin position="108"/>
        <end position="127"/>
    </location>
</feature>
<keyword evidence="5 8" id="KW-0812">Transmembrane</keyword>
<protein>
    <submittedName>
        <fullName evidence="11">Multicomponent Na+:H+ antiporter subunit D</fullName>
    </submittedName>
</protein>
<dbReference type="STRING" id="334253.SAMN04487943_10437"/>
<evidence type="ECO:0000256" key="6">
    <source>
        <dbReference type="ARBA" id="ARBA00022989"/>
    </source>
</evidence>
<dbReference type="GO" id="GO:0015297">
    <property type="term" value="F:antiporter activity"/>
    <property type="evidence" value="ECO:0007669"/>
    <property type="project" value="UniProtKB-KW"/>
</dbReference>
<dbReference type="InterPro" id="IPR003918">
    <property type="entry name" value="NADH_UbQ_OxRdtase"/>
</dbReference>
<dbReference type="GO" id="GO:0008137">
    <property type="term" value="F:NADH dehydrogenase (ubiquinone) activity"/>
    <property type="evidence" value="ECO:0007669"/>
    <property type="project" value="InterPro"/>
</dbReference>
<keyword evidence="4" id="KW-1003">Cell membrane</keyword>
<feature type="transmembrane region" description="Helical" evidence="9">
    <location>
        <begin position="164"/>
        <end position="185"/>
    </location>
</feature>
<dbReference type="Proteomes" id="UP000198565">
    <property type="component" value="Unassembled WGS sequence"/>
</dbReference>
<sequence>MISNLAVLPIVIPLIAGVLAILFHKKLKIVRVYSQVLTLINTGVVTYILFYVHQNGSVVLQAGDWMAPFGIVLVADMLSMTLVLTTNIVALACIFYAPKSLSIKQEEFYFYTFYFLLITGVSGAFITGDLFNLFVFFEVLLMASYGLIVLGGEKVQLRESMKYVLINLFSSMLFVTTIAFLYSVVGTVNMAQIAERVGEAEQTGILTTIGILFFFVFGTKAALFPLYYWLPKPYIAPNPVISALFGALLTKVGIYSLLRVFSLIFVYERDVTHELFIWIAALTLIFGSIGALSTNNIKLVVAYNIIPAVGFMLLGIGVYNSTGFSGTVYYLVHDMIIKAALFLLVGAITYLVGTSDLRKMRGLIHHYPLLGWMFFISAFVLAGIPPFSGFIGKLVLLQGAIEADRIVIAIIGLGSSLLILLSVLRIFIRGFWGEKDESIIPDRKAARGFILPVAFLLFFSVLLGVGAEWFYPSIESIGDYLMNPENYIESILKE</sequence>
<keyword evidence="3" id="KW-0813">Transport</keyword>
<dbReference type="AlphaFoldDB" id="A0A1I4KM00"/>
<keyword evidence="12" id="KW-1185">Reference proteome</keyword>
<evidence type="ECO:0000256" key="5">
    <source>
        <dbReference type="ARBA" id="ARBA00022692"/>
    </source>
</evidence>
<feature type="transmembrane region" description="Helical" evidence="9">
    <location>
        <begin position="65"/>
        <end position="96"/>
    </location>
</feature>
<dbReference type="PANTHER" id="PTHR42703:SF1">
    <property type="entry name" value="NA(+)_H(+) ANTIPORTER SUBUNIT D1"/>
    <property type="match status" value="1"/>
</dbReference>
<accession>A0A1I4KM00</accession>
<feature type="transmembrane region" description="Helical" evidence="9">
    <location>
        <begin position="449"/>
        <end position="471"/>
    </location>
</feature>
<reference evidence="12" key="1">
    <citation type="submission" date="2016-10" db="EMBL/GenBank/DDBJ databases">
        <authorList>
            <person name="Varghese N."/>
            <person name="Submissions S."/>
        </authorList>
    </citation>
    <scope>NUCLEOTIDE SEQUENCE [LARGE SCALE GENOMIC DNA]</scope>
    <source>
        <strain evidence="12">CGMCC 1.4250</strain>
    </source>
</reference>
<keyword evidence="6 9" id="KW-1133">Transmembrane helix</keyword>
<feature type="transmembrane region" description="Helical" evidence="9">
    <location>
        <begin position="331"/>
        <end position="352"/>
    </location>
</feature>
<evidence type="ECO:0000256" key="2">
    <source>
        <dbReference type="ARBA" id="ARBA00005346"/>
    </source>
</evidence>
<dbReference type="GO" id="GO:0005886">
    <property type="term" value="C:plasma membrane"/>
    <property type="evidence" value="ECO:0007669"/>
    <property type="project" value="UniProtKB-SubCell"/>
</dbReference>
<feature type="domain" description="NADH:quinone oxidoreductase/Mrp antiporter transmembrane" evidence="10">
    <location>
        <begin position="128"/>
        <end position="418"/>
    </location>
</feature>
<evidence type="ECO:0000259" key="10">
    <source>
        <dbReference type="Pfam" id="PF00361"/>
    </source>
</evidence>
<dbReference type="Pfam" id="PF00361">
    <property type="entry name" value="Proton_antipo_M"/>
    <property type="match status" value="1"/>
</dbReference>
<keyword evidence="3" id="KW-0050">Antiport</keyword>
<dbReference type="InterPro" id="IPR050586">
    <property type="entry name" value="CPA3_Na-H_Antiporter_D"/>
</dbReference>
<feature type="transmembrane region" description="Helical" evidence="9">
    <location>
        <begin position="364"/>
        <end position="386"/>
    </location>
</feature>
<comment type="similarity">
    <text evidence="2">Belongs to the CPA3 antiporters (TC 2.A.63) subunit D family.</text>
</comment>
<feature type="transmembrane region" description="Helical" evidence="9">
    <location>
        <begin position="406"/>
        <end position="428"/>
    </location>
</feature>
<proteinExistence type="inferred from homology"/>
<feature type="transmembrane region" description="Helical" evidence="9">
    <location>
        <begin position="299"/>
        <end position="319"/>
    </location>
</feature>
<name>A0A1I4KM00_9BACI</name>
<evidence type="ECO:0000256" key="1">
    <source>
        <dbReference type="ARBA" id="ARBA00004651"/>
    </source>
</evidence>
<evidence type="ECO:0000256" key="9">
    <source>
        <dbReference type="SAM" id="Phobius"/>
    </source>
</evidence>
<feature type="transmembrane region" description="Helical" evidence="9">
    <location>
        <begin position="275"/>
        <end position="292"/>
    </location>
</feature>
<feature type="transmembrane region" description="Helical" evidence="9">
    <location>
        <begin position="205"/>
        <end position="228"/>
    </location>
</feature>
<evidence type="ECO:0000256" key="7">
    <source>
        <dbReference type="ARBA" id="ARBA00023136"/>
    </source>
</evidence>
<evidence type="ECO:0000256" key="3">
    <source>
        <dbReference type="ARBA" id="ARBA00022449"/>
    </source>
</evidence>
<gene>
    <name evidence="11" type="ORF">SAMN04487943_10437</name>
</gene>
<evidence type="ECO:0000256" key="4">
    <source>
        <dbReference type="ARBA" id="ARBA00022475"/>
    </source>
</evidence>
<dbReference type="PRINTS" id="PR01437">
    <property type="entry name" value="NUOXDRDTASE4"/>
</dbReference>
<dbReference type="PANTHER" id="PTHR42703">
    <property type="entry name" value="NADH DEHYDROGENASE"/>
    <property type="match status" value="1"/>
</dbReference>
<dbReference type="OrthoDB" id="9811718at2"/>
<dbReference type="GO" id="GO:0042773">
    <property type="term" value="P:ATP synthesis coupled electron transport"/>
    <property type="evidence" value="ECO:0007669"/>
    <property type="project" value="InterPro"/>
</dbReference>
<evidence type="ECO:0000313" key="11">
    <source>
        <dbReference type="EMBL" id="SFL79815.1"/>
    </source>
</evidence>
<keyword evidence="7 9" id="KW-0472">Membrane</keyword>
<dbReference type="EMBL" id="FOTR01000004">
    <property type="protein sequence ID" value="SFL79815.1"/>
    <property type="molecule type" value="Genomic_DNA"/>
</dbReference>
<comment type="subcellular location">
    <subcellularLocation>
        <location evidence="1">Cell membrane</location>
        <topology evidence="1">Multi-pass membrane protein</topology>
    </subcellularLocation>
    <subcellularLocation>
        <location evidence="8">Membrane</location>
        <topology evidence="8">Multi-pass membrane protein</topology>
    </subcellularLocation>
</comment>
<evidence type="ECO:0000313" key="12">
    <source>
        <dbReference type="Proteomes" id="UP000198565"/>
    </source>
</evidence>
<organism evidence="11 12">
    <name type="scientific">Gracilibacillus orientalis</name>
    <dbReference type="NCBI Taxonomy" id="334253"/>
    <lineage>
        <taxon>Bacteria</taxon>
        <taxon>Bacillati</taxon>
        <taxon>Bacillota</taxon>
        <taxon>Bacilli</taxon>
        <taxon>Bacillales</taxon>
        <taxon>Bacillaceae</taxon>
        <taxon>Gracilibacillus</taxon>
    </lineage>
</organism>
<evidence type="ECO:0000256" key="8">
    <source>
        <dbReference type="RuleBase" id="RU000320"/>
    </source>
</evidence>
<feature type="transmembrane region" description="Helical" evidence="9">
    <location>
        <begin position="240"/>
        <end position="263"/>
    </location>
</feature>
<feature type="transmembrane region" description="Helical" evidence="9">
    <location>
        <begin position="36"/>
        <end position="53"/>
    </location>
</feature>
<dbReference type="InterPro" id="IPR001750">
    <property type="entry name" value="ND/Mrp_TM"/>
</dbReference>